<feature type="binding site" evidence="10">
    <location>
        <position position="22"/>
    </location>
    <ligand>
        <name>substrate</name>
    </ligand>
</feature>
<dbReference type="NCBIfam" id="TIGR03356">
    <property type="entry name" value="BGL"/>
    <property type="match status" value="1"/>
</dbReference>
<comment type="catalytic activity">
    <reaction evidence="1 11">
        <text>Hydrolysis of terminal, non-reducing beta-D-glucosyl residues with release of beta-D-glucose.</text>
        <dbReference type="EC" id="3.2.1.21"/>
    </reaction>
</comment>
<keyword evidence="8" id="KW-0624">Polysaccharide degradation</keyword>
<name>A0A2S9J7S6_9SPHI</name>
<dbReference type="AlphaFoldDB" id="A0A2S9J7S6"/>
<evidence type="ECO:0000256" key="3">
    <source>
        <dbReference type="ARBA" id="ARBA00012744"/>
    </source>
</evidence>
<dbReference type="InterPro" id="IPR033132">
    <property type="entry name" value="GH_1_N_CS"/>
</dbReference>
<evidence type="ECO:0000256" key="4">
    <source>
        <dbReference type="ARBA" id="ARBA00022801"/>
    </source>
</evidence>
<comment type="similarity">
    <text evidence="2 11">Belongs to the glycosyl hydrolase 1 family.</text>
</comment>
<organism evidence="12 13">
    <name type="scientific">Sphingobacterium haloxyli</name>
    <dbReference type="NCBI Taxonomy" id="2100533"/>
    <lineage>
        <taxon>Bacteria</taxon>
        <taxon>Pseudomonadati</taxon>
        <taxon>Bacteroidota</taxon>
        <taxon>Sphingobacteriia</taxon>
        <taxon>Sphingobacteriales</taxon>
        <taxon>Sphingobacteriaceae</taxon>
        <taxon>Sphingobacterium</taxon>
    </lineage>
</organism>
<evidence type="ECO:0000256" key="10">
    <source>
        <dbReference type="PIRSR" id="PIRSR617736-2"/>
    </source>
</evidence>
<dbReference type="PANTHER" id="PTHR10353">
    <property type="entry name" value="GLYCOSYL HYDROLASE"/>
    <property type="match status" value="1"/>
</dbReference>
<dbReference type="Proteomes" id="UP000239711">
    <property type="component" value="Unassembled WGS sequence"/>
</dbReference>
<evidence type="ECO:0000256" key="1">
    <source>
        <dbReference type="ARBA" id="ARBA00000448"/>
    </source>
</evidence>
<dbReference type="GO" id="GO:0005829">
    <property type="term" value="C:cytosol"/>
    <property type="evidence" value="ECO:0007669"/>
    <property type="project" value="TreeGrafter"/>
</dbReference>
<protein>
    <recommendedName>
        <fullName evidence="3 11">Beta-glucosidase</fullName>
        <ecNumber evidence="3 11">3.2.1.21</ecNumber>
    </recommendedName>
</protein>
<evidence type="ECO:0000256" key="11">
    <source>
        <dbReference type="RuleBase" id="RU361175"/>
    </source>
</evidence>
<evidence type="ECO:0000256" key="8">
    <source>
        <dbReference type="ARBA" id="ARBA00023326"/>
    </source>
</evidence>
<sequence length="468" mass="54018">MSLNKDAFGEDFIWGVSTAAYQIEGAHNHDSKGLSIWDVFVKRKNKIFQNQHGDIACDFYNRYVDDLYLMHSLNIPNYRFSIAWSRILPNGTGEINQKGIDFYNRLIDLSLELGITPWVTLYHWDLPHALEWKGGWVNRDVREWFGNYVSICVQHFGDRVKNWMVLNEPVVFTGAGYFFGVHAPGRKGLGNFLAATHHAALSQAYGARIIKSIQSDSCVGTTFSCSHVEPFRAIEKDILAARKADALLNRLFIEPLLGMGYPTQDLKILNRIEKYIQQNDENDLKFDMDFIGIQNYTREVIRFAPFVPWLQAKIVSAKKRKVEVTAMNWEVYPASIYHVLKKFSAYENMPPLMITENGAAFHDEVRDQQVNDPKRKAYLQSTIEQVFRAKQEGVKVNGYFVWTFLDNFEWAEGYHPRFGLVYVDFTTQKRIVKSSGYWYADFLSMRSSKIIPRHLVEQISPNGEEGLS</sequence>
<dbReference type="Pfam" id="PF00232">
    <property type="entry name" value="Glyco_hydro_1"/>
    <property type="match status" value="1"/>
</dbReference>
<keyword evidence="5" id="KW-0136">Cellulose degradation</keyword>
<feature type="active site" description="Proton donor" evidence="9">
    <location>
        <position position="168"/>
    </location>
</feature>
<dbReference type="EMBL" id="PVBQ01000002">
    <property type="protein sequence ID" value="PRD48822.1"/>
    <property type="molecule type" value="Genomic_DNA"/>
</dbReference>
<dbReference type="PROSITE" id="PS00653">
    <property type="entry name" value="GLYCOSYL_HYDROL_F1_2"/>
    <property type="match status" value="1"/>
</dbReference>
<dbReference type="InterPro" id="IPR017736">
    <property type="entry name" value="Glyco_hydro_1_beta-glucosidase"/>
</dbReference>
<evidence type="ECO:0000256" key="2">
    <source>
        <dbReference type="ARBA" id="ARBA00010838"/>
    </source>
</evidence>
<proteinExistence type="inferred from homology"/>
<dbReference type="GO" id="GO:0008422">
    <property type="term" value="F:beta-glucosidase activity"/>
    <property type="evidence" value="ECO:0007669"/>
    <property type="project" value="UniProtKB-EC"/>
</dbReference>
<feature type="active site" description="Nucleophile" evidence="9">
    <location>
        <position position="356"/>
    </location>
</feature>
<accession>A0A2S9J7S6</accession>
<dbReference type="PRINTS" id="PR00131">
    <property type="entry name" value="GLHYDRLASE1"/>
</dbReference>
<keyword evidence="7 11" id="KW-0326">Glycosidase</keyword>
<evidence type="ECO:0000256" key="5">
    <source>
        <dbReference type="ARBA" id="ARBA00023001"/>
    </source>
</evidence>
<dbReference type="PANTHER" id="PTHR10353:SF36">
    <property type="entry name" value="LP05116P"/>
    <property type="match status" value="1"/>
</dbReference>
<evidence type="ECO:0000313" key="13">
    <source>
        <dbReference type="Proteomes" id="UP000239711"/>
    </source>
</evidence>
<evidence type="ECO:0000256" key="7">
    <source>
        <dbReference type="ARBA" id="ARBA00023295"/>
    </source>
</evidence>
<feature type="binding site" evidence="10">
    <location>
        <position position="123"/>
    </location>
    <ligand>
        <name>substrate</name>
    </ligand>
</feature>
<dbReference type="OrthoDB" id="9765195at2"/>
<comment type="caution">
    <text evidence="12">The sequence shown here is derived from an EMBL/GenBank/DDBJ whole genome shotgun (WGS) entry which is preliminary data.</text>
</comment>
<dbReference type="SUPFAM" id="SSF51445">
    <property type="entry name" value="(Trans)glycosidases"/>
    <property type="match status" value="1"/>
</dbReference>
<dbReference type="RefSeq" id="WP_105715388.1">
    <property type="nucleotide sequence ID" value="NZ_PVBQ01000002.1"/>
</dbReference>
<keyword evidence="13" id="KW-1185">Reference proteome</keyword>
<dbReference type="GO" id="GO:0030245">
    <property type="term" value="P:cellulose catabolic process"/>
    <property type="evidence" value="ECO:0007669"/>
    <property type="project" value="UniProtKB-KW"/>
</dbReference>
<dbReference type="InterPro" id="IPR017853">
    <property type="entry name" value="GH"/>
</dbReference>
<evidence type="ECO:0000313" key="12">
    <source>
        <dbReference type="EMBL" id="PRD48822.1"/>
    </source>
</evidence>
<keyword evidence="6" id="KW-0119">Carbohydrate metabolism</keyword>
<feature type="binding site" evidence="10">
    <location>
        <begin position="409"/>
        <end position="410"/>
    </location>
    <ligand>
        <name>substrate</name>
    </ligand>
</feature>
<dbReference type="Gene3D" id="3.20.20.80">
    <property type="entry name" value="Glycosidases"/>
    <property type="match status" value="1"/>
</dbReference>
<feature type="binding site" evidence="10">
    <location>
        <position position="402"/>
    </location>
    <ligand>
        <name>substrate</name>
    </ligand>
</feature>
<dbReference type="FunFam" id="3.20.20.80:FF:000004">
    <property type="entry name" value="Beta-glucosidase 6-phospho-beta-glucosidase"/>
    <property type="match status" value="1"/>
</dbReference>
<feature type="binding site" evidence="10">
    <location>
        <position position="167"/>
    </location>
    <ligand>
        <name>substrate</name>
    </ligand>
</feature>
<keyword evidence="4 11" id="KW-0378">Hydrolase</keyword>
<reference evidence="12 13" key="1">
    <citation type="submission" date="2018-02" db="EMBL/GenBank/DDBJ databases">
        <title>The draft genome of Sphingobacterium sp. 5JN-11.</title>
        <authorList>
            <person name="Liu L."/>
            <person name="Li L."/>
            <person name="Liang L."/>
            <person name="Zhang X."/>
            <person name="Wang T."/>
        </authorList>
    </citation>
    <scope>NUCLEOTIDE SEQUENCE [LARGE SCALE GENOMIC DNA]</scope>
    <source>
        <strain evidence="12 13">5JN-11</strain>
    </source>
</reference>
<feature type="binding site" evidence="10">
    <location>
        <position position="296"/>
    </location>
    <ligand>
        <name>substrate</name>
    </ligand>
</feature>
<dbReference type="InterPro" id="IPR001360">
    <property type="entry name" value="Glyco_hydro_1"/>
</dbReference>
<evidence type="ECO:0000256" key="9">
    <source>
        <dbReference type="PIRSR" id="PIRSR617736-1"/>
    </source>
</evidence>
<gene>
    <name evidence="12" type="ORF">C5745_02450</name>
</gene>
<dbReference type="EC" id="3.2.1.21" evidence="3 11"/>
<evidence type="ECO:0000256" key="6">
    <source>
        <dbReference type="ARBA" id="ARBA00023277"/>
    </source>
</evidence>